<dbReference type="AlphaFoldDB" id="A0AAD9BPU8"/>
<name>A0AAD9BPU8_DISEL</name>
<dbReference type="EMBL" id="JASDAP010000018">
    <property type="protein sequence ID" value="KAK1887910.1"/>
    <property type="molecule type" value="Genomic_DNA"/>
</dbReference>
<proteinExistence type="predicted"/>
<accession>A0AAD9BPU8</accession>
<dbReference type="Proteomes" id="UP001228049">
    <property type="component" value="Unassembled WGS sequence"/>
</dbReference>
<evidence type="ECO:0000313" key="2">
    <source>
        <dbReference type="Proteomes" id="UP001228049"/>
    </source>
</evidence>
<reference evidence="1" key="1">
    <citation type="submission" date="2023-04" db="EMBL/GenBank/DDBJ databases">
        <title>Chromosome-level genome of Chaenocephalus aceratus.</title>
        <authorList>
            <person name="Park H."/>
        </authorList>
    </citation>
    <scope>NUCLEOTIDE SEQUENCE</scope>
    <source>
        <strain evidence="1">DE</strain>
        <tissue evidence="1">Muscle</tissue>
    </source>
</reference>
<keyword evidence="2" id="KW-1185">Reference proteome</keyword>
<comment type="caution">
    <text evidence="1">The sequence shown here is derived from an EMBL/GenBank/DDBJ whole genome shotgun (WGS) entry which is preliminary data.</text>
</comment>
<evidence type="ECO:0000313" key="1">
    <source>
        <dbReference type="EMBL" id="KAK1887910.1"/>
    </source>
</evidence>
<sequence>MDLEKKRHERNCQLVALAKWLNWVKLRKKTQAVASEKLERLVNAGRLKRIIAAWRNVLKDSKRTKEYYKRLEMGFIEIGNKVNQTEEGCDILSMLPSNLSLKIFRYLKLRDWLIVLRCVPDGKLSSSQAHCGVRSTSLWRRTG</sequence>
<gene>
    <name evidence="1" type="ORF">KUDE01_028697</name>
</gene>
<organism evidence="1 2">
    <name type="scientific">Dissostichus eleginoides</name>
    <name type="common">Patagonian toothfish</name>
    <name type="synonym">Dissostichus amissus</name>
    <dbReference type="NCBI Taxonomy" id="100907"/>
    <lineage>
        <taxon>Eukaryota</taxon>
        <taxon>Metazoa</taxon>
        <taxon>Chordata</taxon>
        <taxon>Craniata</taxon>
        <taxon>Vertebrata</taxon>
        <taxon>Euteleostomi</taxon>
        <taxon>Actinopterygii</taxon>
        <taxon>Neopterygii</taxon>
        <taxon>Teleostei</taxon>
        <taxon>Neoteleostei</taxon>
        <taxon>Acanthomorphata</taxon>
        <taxon>Eupercaria</taxon>
        <taxon>Perciformes</taxon>
        <taxon>Notothenioidei</taxon>
        <taxon>Nototheniidae</taxon>
        <taxon>Dissostichus</taxon>
    </lineage>
</organism>
<dbReference type="InterPro" id="IPR036047">
    <property type="entry name" value="F-box-like_dom_sf"/>
</dbReference>
<protein>
    <submittedName>
        <fullName evidence="1">Hemoglobin subunit alpha-2</fullName>
    </submittedName>
</protein>
<dbReference type="SUPFAM" id="SSF81383">
    <property type="entry name" value="F-box domain"/>
    <property type="match status" value="1"/>
</dbReference>